<gene>
    <name evidence="1" type="ORF">A7J57_12150</name>
</gene>
<evidence type="ECO:0000313" key="2">
    <source>
        <dbReference type="Proteomes" id="UP000077098"/>
    </source>
</evidence>
<dbReference type="InterPro" id="IPR029052">
    <property type="entry name" value="Metallo-depent_PP-like"/>
</dbReference>
<dbReference type="RefSeq" id="WP_063948515.1">
    <property type="nucleotide sequence ID" value="NZ_LXPS01000011.1"/>
</dbReference>
<evidence type="ECO:0008006" key="3">
    <source>
        <dbReference type="Google" id="ProtNLM"/>
    </source>
</evidence>
<protein>
    <recommendedName>
        <fullName evidence="3">Calcineurin-like phosphoesterase domain-containing protein</fullName>
    </recommendedName>
</protein>
<dbReference type="Proteomes" id="UP000077098">
    <property type="component" value="Unassembled WGS sequence"/>
</dbReference>
<accession>A0A176XBY5</accession>
<comment type="caution">
    <text evidence="1">The sequence shown here is derived from an EMBL/GenBank/DDBJ whole genome shotgun (WGS) entry which is preliminary data.</text>
</comment>
<proteinExistence type="predicted"/>
<evidence type="ECO:0000313" key="1">
    <source>
        <dbReference type="EMBL" id="OAE46831.1"/>
    </source>
</evidence>
<reference evidence="1 2" key="1">
    <citation type="submission" date="2016-05" db="EMBL/GenBank/DDBJ databases">
        <authorList>
            <person name="Lavstsen T."/>
            <person name="Jespersen J.S."/>
        </authorList>
    </citation>
    <scope>NUCLEOTIDE SEQUENCE [LARGE SCALE GENOMIC DNA]</scope>
    <source>
        <strain evidence="1 2">KCJ1736</strain>
    </source>
</reference>
<dbReference type="Gene3D" id="3.60.21.10">
    <property type="match status" value="1"/>
</dbReference>
<organism evidence="1 2">
    <name type="scientific">Agrobacterium tumefaciens</name>
    <dbReference type="NCBI Taxonomy" id="358"/>
    <lineage>
        <taxon>Bacteria</taxon>
        <taxon>Pseudomonadati</taxon>
        <taxon>Pseudomonadota</taxon>
        <taxon>Alphaproteobacteria</taxon>
        <taxon>Hyphomicrobiales</taxon>
        <taxon>Rhizobiaceae</taxon>
        <taxon>Rhizobium/Agrobacterium group</taxon>
        <taxon>Agrobacterium</taxon>
        <taxon>Agrobacterium tumefaciens complex</taxon>
    </lineage>
</organism>
<dbReference type="EMBL" id="LXPS01000011">
    <property type="protein sequence ID" value="OAE46831.1"/>
    <property type="molecule type" value="Genomic_DNA"/>
</dbReference>
<dbReference type="AlphaFoldDB" id="A0A176XBY5"/>
<dbReference type="SUPFAM" id="SSF56300">
    <property type="entry name" value="Metallo-dependent phosphatases"/>
    <property type="match status" value="1"/>
</dbReference>
<sequence length="180" mass="20563">MAFTTHYFTADQHFGHARMLEHRPFGTTEEMDRYLIDAHNAVVKDADIVWMLGDFSAHQDSRTAQIFGQLRSRKRLILGNHDLDHSGHVRKGIAALAWDQPPVHYAEVKQDRERVILHHYAMRTWAASVHGSWHFYGHSHGRLSPYGRSRDCGVDCPDTGFAPMTFLALTARMRDAEVVA</sequence>
<name>A0A176XBY5_AGRTU</name>